<feature type="signal peptide" evidence="1">
    <location>
        <begin position="1"/>
        <end position="24"/>
    </location>
</feature>
<keyword evidence="1" id="KW-0732">Signal</keyword>
<evidence type="ECO:0000313" key="2">
    <source>
        <dbReference type="EMBL" id="WEK04098.1"/>
    </source>
</evidence>
<dbReference type="EMBL" id="CP119312">
    <property type="protein sequence ID" value="WEK04098.1"/>
    <property type="molecule type" value="Genomic_DNA"/>
</dbReference>
<dbReference type="Proteomes" id="UP001217476">
    <property type="component" value="Chromosome"/>
</dbReference>
<protein>
    <recommendedName>
        <fullName evidence="4">PepSY domain-containing protein</fullName>
    </recommendedName>
</protein>
<feature type="chain" id="PRO_5042550162" description="PepSY domain-containing protein" evidence="1">
    <location>
        <begin position="25"/>
        <end position="91"/>
    </location>
</feature>
<evidence type="ECO:0008006" key="4">
    <source>
        <dbReference type="Google" id="ProtNLM"/>
    </source>
</evidence>
<organism evidence="2 3">
    <name type="scientific">Candidatus Devosia phytovorans</name>
    <dbReference type="NCBI Taxonomy" id="3121372"/>
    <lineage>
        <taxon>Bacteria</taxon>
        <taxon>Pseudomonadati</taxon>
        <taxon>Pseudomonadota</taxon>
        <taxon>Alphaproteobacteria</taxon>
        <taxon>Hyphomicrobiales</taxon>
        <taxon>Devosiaceae</taxon>
        <taxon>Devosia</taxon>
    </lineage>
</organism>
<proteinExistence type="predicted"/>
<reference evidence="2" key="1">
    <citation type="submission" date="2023-03" db="EMBL/GenBank/DDBJ databases">
        <title>Andean soil-derived lignocellulolytic bacterial consortium as a source of novel taxa and putative plastic-active enzymes.</title>
        <authorList>
            <person name="Diaz-Garcia L."/>
            <person name="Chuvochina M."/>
            <person name="Feuerriegel G."/>
            <person name="Bunk B."/>
            <person name="Sproer C."/>
            <person name="Streit W.R."/>
            <person name="Rodriguez L.M."/>
            <person name="Overmann J."/>
            <person name="Jimenez D.J."/>
        </authorList>
    </citation>
    <scope>NUCLEOTIDE SEQUENCE</scope>
    <source>
        <strain evidence="2">MAG 4196</strain>
    </source>
</reference>
<dbReference type="AlphaFoldDB" id="A0AAJ5VVA0"/>
<accession>A0AAJ5VVA0</accession>
<name>A0AAJ5VVA0_9HYPH</name>
<sequence length="91" mass="9761">MIKNTVIALVAAAAMAGVAAPAFADTAFGDNNTLEMRDFLQDSAVAQLNQKGINATEVEDWNGLVRAYVTLEDGTQTMQFYTPGSLEQVTF</sequence>
<evidence type="ECO:0000313" key="3">
    <source>
        <dbReference type="Proteomes" id="UP001217476"/>
    </source>
</evidence>
<evidence type="ECO:0000256" key="1">
    <source>
        <dbReference type="SAM" id="SignalP"/>
    </source>
</evidence>
<gene>
    <name evidence="2" type="ORF">P0Y65_18235</name>
</gene>